<comment type="caution">
    <text evidence="10">The sequence shown here is derived from an EMBL/GenBank/DDBJ whole genome shotgun (WGS) entry which is preliminary data.</text>
</comment>
<protein>
    <submittedName>
        <fullName evidence="10">Protein-disulfide reductase DsbD</fullName>
        <ecNumber evidence="10">1.8.1.8</ecNumber>
    </submittedName>
</protein>
<keyword evidence="11" id="KW-1185">Reference proteome</keyword>
<dbReference type="Pfam" id="PF13899">
    <property type="entry name" value="Thioredoxin_7"/>
    <property type="match status" value="1"/>
</dbReference>
<dbReference type="GO" id="GO:0047134">
    <property type="term" value="F:protein-disulfide reductase [NAD(P)H] activity"/>
    <property type="evidence" value="ECO:0007669"/>
    <property type="project" value="UniProtKB-EC"/>
</dbReference>
<dbReference type="SUPFAM" id="SSF74863">
    <property type="entry name" value="Thiol:disulfide interchange protein DsbD, N-terminal domain (DsbD-alpha)"/>
    <property type="match status" value="1"/>
</dbReference>
<feature type="transmembrane region" description="Helical" evidence="7">
    <location>
        <begin position="305"/>
        <end position="334"/>
    </location>
</feature>
<dbReference type="Pfam" id="PF11412">
    <property type="entry name" value="DsbD_N"/>
    <property type="match status" value="1"/>
</dbReference>
<evidence type="ECO:0000256" key="4">
    <source>
        <dbReference type="ARBA" id="ARBA00022748"/>
    </source>
</evidence>
<dbReference type="InterPro" id="IPR036929">
    <property type="entry name" value="DsbDN_sf"/>
</dbReference>
<evidence type="ECO:0000256" key="5">
    <source>
        <dbReference type="ARBA" id="ARBA00022989"/>
    </source>
</evidence>
<dbReference type="InterPro" id="IPR003834">
    <property type="entry name" value="Cyt_c_assmbl_TM_dom"/>
</dbReference>
<dbReference type="InterPro" id="IPR036249">
    <property type="entry name" value="Thioredoxin-like_sf"/>
</dbReference>
<keyword evidence="8" id="KW-0732">Signal</keyword>
<evidence type="ECO:0000256" key="6">
    <source>
        <dbReference type="ARBA" id="ARBA00023136"/>
    </source>
</evidence>
<name>A0ABS0ZAG7_9GAMM</name>
<proteinExistence type="predicted"/>
<keyword evidence="4" id="KW-0201">Cytochrome c-type biogenesis</keyword>
<evidence type="ECO:0000313" key="10">
    <source>
        <dbReference type="EMBL" id="MBJ7550649.1"/>
    </source>
</evidence>
<dbReference type="RefSeq" id="WP_199462257.1">
    <property type="nucleotide sequence ID" value="NZ_JAEMUH010000006.1"/>
</dbReference>
<organism evidence="10 11">
    <name type="scientific">Marinomonas ostreistagni</name>
    <dbReference type="NCBI Taxonomy" id="359209"/>
    <lineage>
        <taxon>Bacteria</taxon>
        <taxon>Pseudomonadati</taxon>
        <taxon>Pseudomonadota</taxon>
        <taxon>Gammaproteobacteria</taxon>
        <taxon>Oceanospirillales</taxon>
        <taxon>Oceanospirillaceae</taxon>
        <taxon>Marinomonas</taxon>
    </lineage>
</organism>
<feature type="signal peptide" evidence="8">
    <location>
        <begin position="1"/>
        <end position="18"/>
    </location>
</feature>
<dbReference type="Gene3D" id="3.40.30.10">
    <property type="entry name" value="Glutaredoxin"/>
    <property type="match status" value="1"/>
</dbReference>
<feature type="transmembrane region" description="Helical" evidence="7">
    <location>
        <begin position="346"/>
        <end position="370"/>
    </location>
</feature>
<feature type="transmembrane region" description="Helical" evidence="7">
    <location>
        <begin position="382"/>
        <end position="399"/>
    </location>
</feature>
<feature type="domain" description="Thioredoxin" evidence="9">
    <location>
        <begin position="450"/>
        <end position="594"/>
    </location>
</feature>
<feature type="transmembrane region" description="Helical" evidence="7">
    <location>
        <begin position="433"/>
        <end position="451"/>
    </location>
</feature>
<keyword evidence="6 7" id="KW-0472">Membrane</keyword>
<dbReference type="PANTHER" id="PTHR32234:SF0">
    <property type="entry name" value="THIOL:DISULFIDE INTERCHANGE PROTEIN DSBD"/>
    <property type="match status" value="1"/>
</dbReference>
<dbReference type="EC" id="1.8.1.8" evidence="10"/>
<reference evidence="10 11" key="1">
    <citation type="submission" date="2020-12" db="EMBL/GenBank/DDBJ databases">
        <title>Comparative genome analysis of fungal antagonists Marinomonas ostreistagni 398 and M. spartinae 468.</title>
        <authorList>
            <person name="Fields J.L."/>
            <person name="Mavrodi O.V."/>
            <person name="Biber P.D."/>
            <person name="Indest K.J."/>
            <person name="Mavrodi D.V."/>
        </authorList>
    </citation>
    <scope>NUCLEOTIDE SEQUENCE [LARGE SCALE GENOMIC DNA]</scope>
    <source>
        <strain evidence="10 11">USM7</strain>
    </source>
</reference>
<dbReference type="NCBIfam" id="NF001419">
    <property type="entry name" value="PRK00293.1"/>
    <property type="match status" value="1"/>
</dbReference>
<evidence type="ECO:0000256" key="7">
    <source>
        <dbReference type="SAM" id="Phobius"/>
    </source>
</evidence>
<dbReference type="Proteomes" id="UP000598488">
    <property type="component" value="Unassembled WGS sequence"/>
</dbReference>
<dbReference type="EMBL" id="JAEMUH010000006">
    <property type="protein sequence ID" value="MBJ7550649.1"/>
    <property type="molecule type" value="Genomic_DNA"/>
</dbReference>
<feature type="chain" id="PRO_5046267301" evidence="8">
    <location>
        <begin position="19"/>
        <end position="598"/>
    </location>
</feature>
<evidence type="ECO:0000256" key="3">
    <source>
        <dbReference type="ARBA" id="ARBA00022692"/>
    </source>
</evidence>
<sequence length="598" mass="65599">MRIIASFLLLLCSGVALAFNFGSPFQSKPEFLPVEQAFSLSVNSDKSGQVWATWQIADGYYLYRHQLAVDSDTTPSIYFKDIPKGETKMDPYFGEVEVYHQQLKLPLEIDNSRPYQASFTIKYQGCAEQGLCYPPQVVPMSAEFPVVNISDTSGAKSNIPKVSYSGAEQISNMIRESSFSRMILIMLSLGLMLSFTPCVLPMVPIVSAIVIGNNSNGRTGFALSAVYVLGMATTYALIGAFAGWFGAQMNLQAALQNPIILMVSASLFIFLAFSMFGFYELRLPASIHARLDSLANRSQSAKSRYLGVFVAGALATLIVSPCVSAPLAGVILYISSTSDPSYGAAALFSMGIGMGLPLILVGILGSKVLPKNGPWLEDIRKTMGFALIGLAIWLVNRWLPESIHLVLWGGLSLAIASYFLHRVFTQHSHPIRWFIASVALVVGFIEILGAASGSHSPTTPLNHLVINNNSNSKTQAVPYYQTIGSLQELTQIQQQSTLPVVVDLYADWCISCKITEEEVFKHPEILPLLKQVTFVQADITKNNSANQEFLKHFELFGPPAMLFFDNKGQLLRHLSLVGEPTREEVETRLKDVLDNTPP</sequence>
<dbReference type="PROSITE" id="PS51352">
    <property type="entry name" value="THIOREDOXIN_2"/>
    <property type="match status" value="1"/>
</dbReference>
<gene>
    <name evidence="10" type="primary">dsbD</name>
    <name evidence="10" type="ORF">JHD44_08150</name>
</gene>
<dbReference type="InterPro" id="IPR028250">
    <property type="entry name" value="DsbDN"/>
</dbReference>
<dbReference type="Gene3D" id="2.60.40.1250">
    <property type="entry name" value="Thiol:disulfide interchange protein DsbD, N-terminal domain"/>
    <property type="match status" value="1"/>
</dbReference>
<dbReference type="InterPro" id="IPR013766">
    <property type="entry name" value="Thioredoxin_domain"/>
</dbReference>
<evidence type="ECO:0000256" key="8">
    <source>
        <dbReference type="SAM" id="SignalP"/>
    </source>
</evidence>
<feature type="transmembrane region" description="Helical" evidence="7">
    <location>
        <begin position="223"/>
        <end position="247"/>
    </location>
</feature>
<dbReference type="PANTHER" id="PTHR32234">
    <property type="entry name" value="THIOL:DISULFIDE INTERCHANGE PROTEIN DSBD"/>
    <property type="match status" value="1"/>
</dbReference>
<keyword evidence="5 7" id="KW-1133">Transmembrane helix</keyword>
<keyword evidence="3 7" id="KW-0812">Transmembrane</keyword>
<evidence type="ECO:0000313" key="11">
    <source>
        <dbReference type="Proteomes" id="UP000598488"/>
    </source>
</evidence>
<dbReference type="SUPFAM" id="SSF52833">
    <property type="entry name" value="Thioredoxin-like"/>
    <property type="match status" value="1"/>
</dbReference>
<evidence type="ECO:0000259" key="9">
    <source>
        <dbReference type="PROSITE" id="PS51352"/>
    </source>
</evidence>
<keyword evidence="2" id="KW-1003">Cell membrane</keyword>
<evidence type="ECO:0000256" key="2">
    <source>
        <dbReference type="ARBA" id="ARBA00022475"/>
    </source>
</evidence>
<evidence type="ECO:0000256" key="1">
    <source>
        <dbReference type="ARBA" id="ARBA00004651"/>
    </source>
</evidence>
<feature type="transmembrane region" description="Helical" evidence="7">
    <location>
        <begin position="182"/>
        <end position="211"/>
    </location>
</feature>
<feature type="transmembrane region" description="Helical" evidence="7">
    <location>
        <begin position="405"/>
        <end position="421"/>
    </location>
</feature>
<feature type="transmembrane region" description="Helical" evidence="7">
    <location>
        <begin position="259"/>
        <end position="281"/>
    </location>
</feature>
<accession>A0ABS0ZAG7</accession>
<keyword evidence="10" id="KW-0560">Oxidoreductase</keyword>
<dbReference type="Pfam" id="PF02683">
    <property type="entry name" value="DsbD_TM"/>
    <property type="match status" value="1"/>
</dbReference>
<comment type="subcellular location">
    <subcellularLocation>
        <location evidence="1">Cell membrane</location>
        <topology evidence="1">Multi-pass membrane protein</topology>
    </subcellularLocation>
</comment>